<dbReference type="GO" id="GO:0022857">
    <property type="term" value="F:transmembrane transporter activity"/>
    <property type="evidence" value="ECO:0007669"/>
    <property type="project" value="InterPro"/>
</dbReference>
<feature type="transmembrane region" description="Helical" evidence="5">
    <location>
        <begin position="69"/>
        <end position="92"/>
    </location>
</feature>
<feature type="transmembrane region" description="Helical" evidence="5">
    <location>
        <begin position="418"/>
        <end position="439"/>
    </location>
</feature>
<dbReference type="Proteomes" id="UP001201262">
    <property type="component" value="Unassembled WGS sequence"/>
</dbReference>
<keyword evidence="3 5" id="KW-1133">Transmembrane helix</keyword>
<keyword evidence="8" id="KW-1185">Reference proteome</keyword>
<feature type="transmembrane region" description="Helical" evidence="5">
    <location>
        <begin position="162"/>
        <end position="187"/>
    </location>
</feature>
<name>A0AAD4KW13_9EURO</name>
<evidence type="ECO:0000256" key="3">
    <source>
        <dbReference type="ARBA" id="ARBA00022989"/>
    </source>
</evidence>
<organism evidence="7 8">
    <name type="scientific">Talaromyces proteolyticus</name>
    <dbReference type="NCBI Taxonomy" id="1131652"/>
    <lineage>
        <taxon>Eukaryota</taxon>
        <taxon>Fungi</taxon>
        <taxon>Dikarya</taxon>
        <taxon>Ascomycota</taxon>
        <taxon>Pezizomycotina</taxon>
        <taxon>Eurotiomycetes</taxon>
        <taxon>Eurotiomycetidae</taxon>
        <taxon>Eurotiales</taxon>
        <taxon>Trichocomaceae</taxon>
        <taxon>Talaromyces</taxon>
        <taxon>Talaromyces sect. Bacilispori</taxon>
    </lineage>
</organism>
<protein>
    <submittedName>
        <fullName evidence="7">Major facilitator superfamily domain-containing protein</fullName>
    </submittedName>
</protein>
<evidence type="ECO:0000256" key="1">
    <source>
        <dbReference type="ARBA" id="ARBA00004141"/>
    </source>
</evidence>
<dbReference type="EMBL" id="JAJTJA010000006">
    <property type="protein sequence ID" value="KAH8697941.1"/>
    <property type="molecule type" value="Genomic_DNA"/>
</dbReference>
<dbReference type="InterPro" id="IPR036259">
    <property type="entry name" value="MFS_trans_sf"/>
</dbReference>
<proteinExistence type="predicted"/>
<dbReference type="AlphaFoldDB" id="A0AAD4KW13"/>
<reference evidence="7" key="1">
    <citation type="submission" date="2021-12" db="EMBL/GenBank/DDBJ databases">
        <title>Convergent genome expansion in fungi linked to evolution of root-endophyte symbiosis.</title>
        <authorList>
            <consortium name="DOE Joint Genome Institute"/>
            <person name="Ke Y.-H."/>
            <person name="Bonito G."/>
            <person name="Liao H.-L."/>
            <person name="Looney B."/>
            <person name="Rojas-Flechas A."/>
            <person name="Nash J."/>
            <person name="Hameed K."/>
            <person name="Schadt C."/>
            <person name="Martin F."/>
            <person name="Crous P.W."/>
            <person name="Miettinen O."/>
            <person name="Magnuson J.K."/>
            <person name="Labbe J."/>
            <person name="Jacobson D."/>
            <person name="Doktycz M.J."/>
            <person name="Veneault-Fourrey C."/>
            <person name="Kuo A."/>
            <person name="Mondo S."/>
            <person name="Calhoun S."/>
            <person name="Riley R."/>
            <person name="Ohm R."/>
            <person name="LaButti K."/>
            <person name="Andreopoulos B."/>
            <person name="Pangilinan J."/>
            <person name="Nolan M."/>
            <person name="Tritt A."/>
            <person name="Clum A."/>
            <person name="Lipzen A."/>
            <person name="Daum C."/>
            <person name="Barry K."/>
            <person name="Grigoriev I.V."/>
            <person name="Vilgalys R."/>
        </authorList>
    </citation>
    <scope>NUCLEOTIDE SEQUENCE</scope>
    <source>
        <strain evidence="7">PMI_201</strain>
    </source>
</reference>
<feature type="transmembrane region" description="Helical" evidence="5">
    <location>
        <begin position="194"/>
        <end position="214"/>
    </location>
</feature>
<evidence type="ECO:0000256" key="2">
    <source>
        <dbReference type="ARBA" id="ARBA00022692"/>
    </source>
</evidence>
<dbReference type="GeneID" id="70248599"/>
<feature type="transmembrane region" description="Helical" evidence="5">
    <location>
        <begin position="135"/>
        <end position="156"/>
    </location>
</feature>
<evidence type="ECO:0000256" key="5">
    <source>
        <dbReference type="SAM" id="Phobius"/>
    </source>
</evidence>
<dbReference type="Pfam" id="PF07690">
    <property type="entry name" value="MFS_1"/>
    <property type="match status" value="1"/>
</dbReference>
<dbReference type="Gene3D" id="1.20.1250.20">
    <property type="entry name" value="MFS general substrate transporter like domains"/>
    <property type="match status" value="1"/>
</dbReference>
<dbReference type="InterPro" id="IPR020846">
    <property type="entry name" value="MFS_dom"/>
</dbReference>
<dbReference type="PROSITE" id="PS50850">
    <property type="entry name" value="MFS"/>
    <property type="match status" value="1"/>
</dbReference>
<dbReference type="RefSeq" id="XP_046072642.1">
    <property type="nucleotide sequence ID" value="XM_046218312.1"/>
</dbReference>
<feature type="transmembrane region" description="Helical" evidence="5">
    <location>
        <begin position="104"/>
        <end position="123"/>
    </location>
</feature>
<feature type="transmembrane region" description="Helical" evidence="5">
    <location>
        <begin position="513"/>
        <end position="534"/>
    </location>
</feature>
<keyword evidence="2 5" id="KW-0812">Transmembrane</keyword>
<feature type="transmembrane region" description="Helical" evidence="5">
    <location>
        <begin position="332"/>
        <end position="365"/>
    </location>
</feature>
<keyword evidence="4 5" id="KW-0472">Membrane</keyword>
<evidence type="ECO:0000259" key="6">
    <source>
        <dbReference type="PROSITE" id="PS50850"/>
    </source>
</evidence>
<evidence type="ECO:0000256" key="4">
    <source>
        <dbReference type="ARBA" id="ARBA00023136"/>
    </source>
</evidence>
<gene>
    <name evidence="7" type="ORF">BGW36DRAFT_397533</name>
</gene>
<feature type="transmembrane region" description="Helical" evidence="5">
    <location>
        <begin position="451"/>
        <end position="471"/>
    </location>
</feature>
<comment type="caution">
    <text evidence="7">The sequence shown here is derived from an EMBL/GenBank/DDBJ whole genome shotgun (WGS) entry which is preliminary data.</text>
</comment>
<feature type="transmembrane region" description="Helical" evidence="5">
    <location>
        <begin position="220"/>
        <end position="243"/>
    </location>
</feature>
<accession>A0AAD4KW13</accession>
<feature type="domain" description="Major facilitator superfamily (MFS) profile" evidence="6">
    <location>
        <begin position="69"/>
        <end position="554"/>
    </location>
</feature>
<sequence>MPFGILECDGEGFVPGTVFLGGTKLESSQTPTQLLKKGKGKYSQVILSPQPSDDPNDPLNWPQWQKESILLIVGMSAAVAGAFGPMLSPGFVQIAAELDVPVSMLAQATSWMILSIALSLFLLNPLAKIYGKRPIYVFAIIVLFISSIIGGAGSSYNDLLTSRILCGFGLAPYEILMQCTIGDLYFVHERATRIAFWNLCLLLGISAGSLIAGYIIDSAGWHWCFWICALLYGVLGALVILFVPETAYSRPETTNLQRQNSGSGYLKPKENLHEAGIEQIEYQDCEDNVARMPLGTTPSDNTPRRMPYLKSIRLYSGRYTNAPFLKVFIRPFILFCYPAVFAAFLIYGTMITWVVIFTVVNGVIFVAPPYNFTTSQTGLVSLSPLIMSLIGEIISGPLNDWVCLYLARKNNGIYEPEFRLAMMAIVAILGTVAFYGFGATIHYETHWSGPVITYGVTYMGLAFASTCLFGYVIDSHPTLNEEAFVAINARNILAFGVTYFVEGWLENSGALNVFIVLGSIFLGASALAIPLWIFGKRWRRWIWNNQRLQELMSD</sequence>
<feature type="transmembrane region" description="Helical" evidence="5">
    <location>
        <begin position="385"/>
        <end position="406"/>
    </location>
</feature>
<evidence type="ECO:0000313" key="8">
    <source>
        <dbReference type="Proteomes" id="UP001201262"/>
    </source>
</evidence>
<dbReference type="PANTHER" id="PTHR23502">
    <property type="entry name" value="MAJOR FACILITATOR SUPERFAMILY"/>
    <property type="match status" value="1"/>
</dbReference>
<dbReference type="InterPro" id="IPR011701">
    <property type="entry name" value="MFS"/>
</dbReference>
<dbReference type="GO" id="GO:0005886">
    <property type="term" value="C:plasma membrane"/>
    <property type="evidence" value="ECO:0007669"/>
    <property type="project" value="TreeGrafter"/>
</dbReference>
<evidence type="ECO:0000313" key="7">
    <source>
        <dbReference type="EMBL" id="KAH8697941.1"/>
    </source>
</evidence>
<dbReference type="PANTHER" id="PTHR23502:SF4">
    <property type="entry name" value="MAJOR FACILITATOR SUPERFAMILY (MFS) PROFILE DOMAIN-CONTAINING PROTEIN-RELATED"/>
    <property type="match status" value="1"/>
</dbReference>
<dbReference type="SUPFAM" id="SSF103473">
    <property type="entry name" value="MFS general substrate transporter"/>
    <property type="match status" value="1"/>
</dbReference>
<comment type="subcellular location">
    <subcellularLocation>
        <location evidence="1">Membrane</location>
        <topology evidence="1">Multi-pass membrane protein</topology>
    </subcellularLocation>
</comment>